<organism evidence="1 2">
    <name type="scientific">Methanobrevibacter arboriphilus</name>
    <dbReference type="NCBI Taxonomy" id="39441"/>
    <lineage>
        <taxon>Archaea</taxon>
        <taxon>Methanobacteriati</taxon>
        <taxon>Methanobacteriota</taxon>
        <taxon>Methanomada group</taxon>
        <taxon>Methanobacteria</taxon>
        <taxon>Methanobacteriales</taxon>
        <taxon>Methanobacteriaceae</taxon>
        <taxon>Methanobrevibacter</taxon>
    </lineage>
</organism>
<keyword evidence="2" id="KW-1185">Reference proteome</keyword>
<name>A0ACA8R2M4_METAZ</name>
<evidence type="ECO:0000313" key="2">
    <source>
        <dbReference type="Proteomes" id="UP000825015"/>
    </source>
</evidence>
<dbReference type="Proteomes" id="UP000825015">
    <property type="component" value="Chromosome"/>
</dbReference>
<accession>A0ACA8R2M4</accession>
<sequence>MSGRIYYTIQDNTGLYPIGRYYPKWNLNLESKDKKMIAIFKKGIEQGDYNGHVTLTRSVLHANWIFPKEEIIAEIHNSKDFYREPLAELCRIEGEE</sequence>
<gene>
    <name evidence="1" type="ORF">MarbSA_05870</name>
</gene>
<dbReference type="EMBL" id="AP019779">
    <property type="protein sequence ID" value="BBL61547.1"/>
    <property type="molecule type" value="Genomic_DNA"/>
</dbReference>
<reference evidence="1" key="1">
    <citation type="submission" date="2019-06" db="EMBL/GenBank/DDBJ databases">
        <title>Complete genome sequence of Methanobrevibacter arboriphilus strain SA.</title>
        <authorList>
            <person name="Asakawa S."/>
        </authorList>
    </citation>
    <scope>NUCLEOTIDE SEQUENCE</scope>
    <source>
        <strain evidence="1">SA</strain>
    </source>
</reference>
<evidence type="ECO:0000313" key="1">
    <source>
        <dbReference type="EMBL" id="BBL61547.1"/>
    </source>
</evidence>
<protein>
    <submittedName>
        <fullName evidence="1">Uncharacterized protein</fullName>
    </submittedName>
</protein>
<proteinExistence type="predicted"/>